<name>A0A6C6YZV8_SALPB</name>
<sequence length="59" mass="7097">MEKRFPVVREPLFCIERFWLRFSGYSSENARIYMGPYKFRCSSINSSLLNRQIQKIICS</sequence>
<reference evidence="1 2" key="1">
    <citation type="submission" date="2007-11" db="EMBL/GenBank/DDBJ databases">
        <authorList>
            <consortium name="The Salmonella enterica serovar Paratyphi B Genome Sequencing Project"/>
            <person name="McClelland M."/>
            <person name="Sanderson E.K."/>
            <person name="Porwollik S."/>
            <person name="Spieth J."/>
            <person name="Clifton W.S."/>
            <person name="Fulton R."/>
            <person name="Cordes M."/>
            <person name="Wollam A."/>
            <person name="Shah N."/>
            <person name="Pepin K."/>
            <person name="Bhonagiri V."/>
            <person name="Nash W."/>
            <person name="Johnson M."/>
            <person name="Thiruvilangam P."/>
            <person name="Wilson R."/>
        </authorList>
    </citation>
    <scope>NUCLEOTIDE SEQUENCE [LARGE SCALE GENOMIC DNA]</scope>
    <source>
        <strain evidence="2">ATCC BAA-1250 / SPB7</strain>
    </source>
</reference>
<accession>A0A6C6YZV8</accession>
<evidence type="ECO:0000313" key="1">
    <source>
        <dbReference type="EMBL" id="ABX66554.1"/>
    </source>
</evidence>
<organism evidence="1 2">
    <name type="scientific">Salmonella paratyphi B (strain ATCC BAA-1250 / SPB7)</name>
    <dbReference type="NCBI Taxonomy" id="1016998"/>
    <lineage>
        <taxon>Bacteria</taxon>
        <taxon>Pseudomonadati</taxon>
        <taxon>Pseudomonadota</taxon>
        <taxon>Gammaproteobacteria</taxon>
        <taxon>Enterobacterales</taxon>
        <taxon>Enterobacteriaceae</taxon>
        <taxon>Salmonella</taxon>
    </lineage>
</organism>
<gene>
    <name evidence="1" type="ordered locus">SPAB_01136</name>
</gene>
<dbReference type="AlphaFoldDB" id="A0A6C6YZV8"/>
<evidence type="ECO:0000313" key="2">
    <source>
        <dbReference type="Proteomes" id="UP000008556"/>
    </source>
</evidence>
<protein>
    <submittedName>
        <fullName evidence="1">Uncharacterized protein</fullName>
    </submittedName>
</protein>
<dbReference type="KEGG" id="spq:SPAB_01136"/>
<proteinExistence type="predicted"/>
<dbReference type="EMBL" id="CP000886">
    <property type="protein sequence ID" value="ABX66554.1"/>
    <property type="molecule type" value="Genomic_DNA"/>
</dbReference>
<dbReference type="Proteomes" id="UP000008556">
    <property type="component" value="Chromosome"/>
</dbReference>